<reference evidence="1" key="1">
    <citation type="submission" date="2022-06" db="EMBL/GenBank/DDBJ databases">
        <title>Genomic Encyclopedia of Archaeal and Bacterial Type Strains, Phase II (KMG-II): from individual species to whole genera.</title>
        <authorList>
            <person name="Goeker M."/>
        </authorList>
    </citation>
    <scope>NUCLEOTIDE SEQUENCE</scope>
    <source>
        <strain evidence="1">DSM 26652</strain>
    </source>
</reference>
<dbReference type="AlphaFoldDB" id="A0A9X2G8I5"/>
<gene>
    <name evidence="1" type="ORF">APR03_001934</name>
</gene>
<name>A0A9X2G8I5_9MICO</name>
<evidence type="ECO:0000313" key="2">
    <source>
        <dbReference type="Proteomes" id="UP001139493"/>
    </source>
</evidence>
<comment type="caution">
    <text evidence="1">The sequence shown here is derived from an EMBL/GenBank/DDBJ whole genome shotgun (WGS) entry which is preliminary data.</text>
</comment>
<evidence type="ECO:0000313" key="1">
    <source>
        <dbReference type="EMBL" id="MCP2264596.1"/>
    </source>
</evidence>
<dbReference type="RefSeq" id="WP_253835162.1">
    <property type="nucleotide sequence ID" value="NZ_JAMTCS010000005.1"/>
</dbReference>
<protein>
    <submittedName>
        <fullName evidence="1">Uncharacterized protein</fullName>
    </submittedName>
</protein>
<sequence length="140" mass="15670">MPQTIGVTTGLRVRGANGHHATVEHRIDLDVLADRLQPTMDGWKHRATVSRLTWRDEASAWPQAITPDRSTVQVPESLGFTVQEHGSDYVLQTVVWTGGWVDVGYLIDDEVYTFTPVFNDVEEVYEAVVKDVEEFIATSA</sequence>
<keyword evidence="2" id="KW-1185">Reference proteome</keyword>
<accession>A0A9X2G8I5</accession>
<dbReference type="Proteomes" id="UP001139493">
    <property type="component" value="Unassembled WGS sequence"/>
</dbReference>
<organism evidence="1 2">
    <name type="scientific">Promicromonospora thailandica</name>
    <dbReference type="NCBI Taxonomy" id="765201"/>
    <lineage>
        <taxon>Bacteria</taxon>
        <taxon>Bacillati</taxon>
        <taxon>Actinomycetota</taxon>
        <taxon>Actinomycetes</taxon>
        <taxon>Micrococcales</taxon>
        <taxon>Promicromonosporaceae</taxon>
        <taxon>Promicromonospora</taxon>
    </lineage>
</organism>
<dbReference type="EMBL" id="JAMTCS010000005">
    <property type="protein sequence ID" value="MCP2264596.1"/>
    <property type="molecule type" value="Genomic_DNA"/>
</dbReference>
<proteinExistence type="predicted"/>